<keyword evidence="1" id="KW-0812">Transmembrane</keyword>
<reference evidence="2" key="1">
    <citation type="journal article" date="2020" name="Nature">
        <title>Giant virus diversity and host interactions through global metagenomics.</title>
        <authorList>
            <person name="Schulz F."/>
            <person name="Roux S."/>
            <person name="Paez-Espino D."/>
            <person name="Jungbluth S."/>
            <person name="Walsh D.A."/>
            <person name="Denef V.J."/>
            <person name="McMahon K.D."/>
            <person name="Konstantinidis K.T."/>
            <person name="Eloe-Fadrosh E.A."/>
            <person name="Kyrpides N.C."/>
            <person name="Woyke T."/>
        </authorList>
    </citation>
    <scope>NUCLEOTIDE SEQUENCE</scope>
    <source>
        <strain evidence="2">GVMAG-S-ERX556022-25</strain>
    </source>
</reference>
<feature type="transmembrane region" description="Helical" evidence="1">
    <location>
        <begin position="135"/>
        <end position="156"/>
    </location>
</feature>
<accession>A0A6C0AYD2</accession>
<protein>
    <submittedName>
        <fullName evidence="2">Uncharacterized protein</fullName>
    </submittedName>
</protein>
<keyword evidence="1" id="KW-1133">Transmembrane helix</keyword>
<name>A0A6C0AYD2_9ZZZZ</name>
<feature type="transmembrane region" description="Helical" evidence="1">
    <location>
        <begin position="6"/>
        <end position="25"/>
    </location>
</feature>
<feature type="transmembrane region" description="Helical" evidence="1">
    <location>
        <begin position="67"/>
        <end position="89"/>
    </location>
</feature>
<sequence>MYNLSIPTITTSAIIVDTIIGYYLLTTNRGGKYIKEWYKTFTIGAYTMDILSIIIGCFIAISFTNNIYKQLALVVLIGLIHDISFGLFLNKFKKNTPILNLFRNYANELGITILIVDALMLLSTILLAHQLKNNFSQNIIIFIGILFFYFGLFMIYSF</sequence>
<proteinExistence type="predicted"/>
<keyword evidence="1" id="KW-0472">Membrane</keyword>
<dbReference type="EMBL" id="MN738808">
    <property type="protein sequence ID" value="QHS84483.1"/>
    <property type="molecule type" value="Genomic_DNA"/>
</dbReference>
<dbReference type="AlphaFoldDB" id="A0A6C0AYD2"/>
<evidence type="ECO:0000256" key="1">
    <source>
        <dbReference type="SAM" id="Phobius"/>
    </source>
</evidence>
<evidence type="ECO:0000313" key="2">
    <source>
        <dbReference type="EMBL" id="QHS84483.1"/>
    </source>
</evidence>
<feature type="transmembrane region" description="Helical" evidence="1">
    <location>
        <begin position="37"/>
        <end position="61"/>
    </location>
</feature>
<feature type="transmembrane region" description="Helical" evidence="1">
    <location>
        <begin position="109"/>
        <end position="129"/>
    </location>
</feature>
<organism evidence="2">
    <name type="scientific">viral metagenome</name>
    <dbReference type="NCBI Taxonomy" id="1070528"/>
    <lineage>
        <taxon>unclassified sequences</taxon>
        <taxon>metagenomes</taxon>
        <taxon>organismal metagenomes</taxon>
    </lineage>
</organism>